<dbReference type="InterPro" id="IPR006140">
    <property type="entry name" value="D-isomer_DH_NAD-bd"/>
</dbReference>
<dbReference type="GO" id="GO:0051287">
    <property type="term" value="F:NAD binding"/>
    <property type="evidence" value="ECO:0007669"/>
    <property type="project" value="InterPro"/>
</dbReference>
<keyword evidence="5" id="KW-1185">Reference proteome</keyword>
<keyword evidence="2" id="KW-0520">NAD</keyword>
<gene>
    <name evidence="4" type="ORF">K458DRAFT_370422</name>
</gene>
<proteinExistence type="predicted"/>
<dbReference type="OrthoDB" id="298012at2759"/>
<reference evidence="4" key="1">
    <citation type="journal article" date="2020" name="Stud. Mycol.">
        <title>101 Dothideomycetes genomes: a test case for predicting lifestyles and emergence of pathogens.</title>
        <authorList>
            <person name="Haridas S."/>
            <person name="Albert R."/>
            <person name="Binder M."/>
            <person name="Bloem J."/>
            <person name="Labutti K."/>
            <person name="Salamov A."/>
            <person name="Andreopoulos B."/>
            <person name="Baker S."/>
            <person name="Barry K."/>
            <person name="Bills G."/>
            <person name="Bluhm B."/>
            <person name="Cannon C."/>
            <person name="Castanera R."/>
            <person name="Culley D."/>
            <person name="Daum C."/>
            <person name="Ezra D."/>
            <person name="Gonzalez J."/>
            <person name="Henrissat B."/>
            <person name="Kuo A."/>
            <person name="Liang C."/>
            <person name="Lipzen A."/>
            <person name="Lutzoni F."/>
            <person name="Magnuson J."/>
            <person name="Mondo S."/>
            <person name="Nolan M."/>
            <person name="Ohm R."/>
            <person name="Pangilinan J."/>
            <person name="Park H.-J."/>
            <person name="Ramirez L."/>
            <person name="Alfaro M."/>
            <person name="Sun H."/>
            <person name="Tritt A."/>
            <person name="Yoshinaga Y."/>
            <person name="Zwiers L.-H."/>
            <person name="Turgeon B."/>
            <person name="Goodwin S."/>
            <person name="Spatafora J."/>
            <person name="Crous P."/>
            <person name="Grigoriev I."/>
        </authorList>
    </citation>
    <scope>NUCLEOTIDE SEQUENCE</scope>
    <source>
        <strain evidence="4">CBS 122367</strain>
    </source>
</reference>
<protein>
    <recommendedName>
        <fullName evidence="3">D-isomer specific 2-hydroxyacid dehydrogenase NAD-binding domain-containing protein</fullName>
    </recommendedName>
</protein>
<evidence type="ECO:0000256" key="2">
    <source>
        <dbReference type="ARBA" id="ARBA00023027"/>
    </source>
</evidence>
<dbReference type="PROSITE" id="PS00065">
    <property type="entry name" value="D_2_HYDROXYACID_DH_1"/>
    <property type="match status" value="1"/>
</dbReference>
<sequence>MVQMGGGPEAPLRGDRQKRELLLCVQPLPESSIGNMINEIKGEFPNLDVHYFQQPNFAFKEGDLSIPEGFIKRATYIATLNWLPPAPTSSPNLKFIQFSSAGVNHIAKHPIYTDSKIPLLSANGVHGPQIAEWVVMMDLIHHHKYVELYEQQKKREWVQRTGMGVKDRVGRRVGILGYGSIGRQVARVAQAMGSEVLAYTASPRPTPESRRDEGFIVPGTGDPEGEFPIAWYSGLDKESLHTFLRQKIDLLVLAVPLTSGETWWDQASRTKATTHFLSTAEFELLHAANPSGTYVANIARGQVIDKAALINALESKQISGAALDVTDPEPLPSDDPLWEAPNCLITPHVSGSTDVYGERAFQVLRENLRRERDGKHLVNMVDREKGY</sequence>
<keyword evidence="1" id="KW-0560">Oxidoreductase</keyword>
<dbReference type="GO" id="GO:0016491">
    <property type="term" value="F:oxidoreductase activity"/>
    <property type="evidence" value="ECO:0007669"/>
    <property type="project" value="UniProtKB-KW"/>
</dbReference>
<dbReference type="SUPFAM" id="SSF51735">
    <property type="entry name" value="NAD(P)-binding Rossmann-fold domains"/>
    <property type="match status" value="1"/>
</dbReference>
<evidence type="ECO:0000313" key="5">
    <source>
        <dbReference type="Proteomes" id="UP000799291"/>
    </source>
</evidence>
<accession>A0A6G1IW78</accession>
<evidence type="ECO:0000259" key="3">
    <source>
        <dbReference type="Pfam" id="PF02826"/>
    </source>
</evidence>
<dbReference type="EMBL" id="MU005587">
    <property type="protein sequence ID" value="KAF2682502.1"/>
    <property type="molecule type" value="Genomic_DNA"/>
</dbReference>
<feature type="domain" description="D-isomer specific 2-hydroxyacid dehydrogenase NAD-binding" evidence="3">
    <location>
        <begin position="268"/>
        <end position="350"/>
    </location>
</feature>
<dbReference type="Gene3D" id="3.40.50.720">
    <property type="entry name" value="NAD(P)-binding Rossmann-like Domain"/>
    <property type="match status" value="2"/>
</dbReference>
<dbReference type="InterPro" id="IPR029752">
    <property type="entry name" value="D-isomer_DH_CS1"/>
</dbReference>
<feature type="domain" description="D-isomer specific 2-hydroxyacid dehydrogenase NAD-binding" evidence="3">
    <location>
        <begin position="139"/>
        <end position="207"/>
    </location>
</feature>
<evidence type="ECO:0000256" key="1">
    <source>
        <dbReference type="ARBA" id="ARBA00023002"/>
    </source>
</evidence>
<dbReference type="PANTHER" id="PTHR43333">
    <property type="entry name" value="2-HACID_DH_C DOMAIN-CONTAINING PROTEIN"/>
    <property type="match status" value="1"/>
</dbReference>
<name>A0A6G1IW78_9PLEO</name>
<dbReference type="Proteomes" id="UP000799291">
    <property type="component" value="Unassembled WGS sequence"/>
</dbReference>
<organism evidence="4 5">
    <name type="scientific">Lentithecium fluviatile CBS 122367</name>
    <dbReference type="NCBI Taxonomy" id="1168545"/>
    <lineage>
        <taxon>Eukaryota</taxon>
        <taxon>Fungi</taxon>
        <taxon>Dikarya</taxon>
        <taxon>Ascomycota</taxon>
        <taxon>Pezizomycotina</taxon>
        <taxon>Dothideomycetes</taxon>
        <taxon>Pleosporomycetidae</taxon>
        <taxon>Pleosporales</taxon>
        <taxon>Massarineae</taxon>
        <taxon>Lentitheciaceae</taxon>
        <taxon>Lentithecium</taxon>
    </lineage>
</organism>
<dbReference type="CDD" id="cd12163">
    <property type="entry name" value="2-Hacid_dh_5"/>
    <property type="match status" value="1"/>
</dbReference>
<dbReference type="PANTHER" id="PTHR43333:SF1">
    <property type="entry name" value="D-ISOMER SPECIFIC 2-HYDROXYACID DEHYDROGENASE NAD-BINDING DOMAIN-CONTAINING PROTEIN"/>
    <property type="match status" value="1"/>
</dbReference>
<dbReference type="AlphaFoldDB" id="A0A6G1IW78"/>
<dbReference type="Pfam" id="PF02826">
    <property type="entry name" value="2-Hacid_dh_C"/>
    <property type="match status" value="2"/>
</dbReference>
<dbReference type="InterPro" id="IPR036291">
    <property type="entry name" value="NAD(P)-bd_dom_sf"/>
</dbReference>
<evidence type="ECO:0000313" key="4">
    <source>
        <dbReference type="EMBL" id="KAF2682502.1"/>
    </source>
</evidence>